<protein>
    <submittedName>
        <fullName evidence="1">2-methylisocitrate lyase-like PEP mutase family enzyme</fullName>
    </submittedName>
</protein>
<dbReference type="SUPFAM" id="SSF51621">
    <property type="entry name" value="Phosphoenolpyruvate/pyruvate domain"/>
    <property type="match status" value="1"/>
</dbReference>
<dbReference type="PANTHER" id="PTHR42905:SF16">
    <property type="entry name" value="CARBOXYPHOSPHONOENOLPYRUVATE PHOSPHONOMUTASE-LIKE PROTEIN (AFU_ORTHOLOGUE AFUA_5G07230)"/>
    <property type="match status" value="1"/>
</dbReference>
<dbReference type="Gene3D" id="3.20.20.60">
    <property type="entry name" value="Phosphoenolpyruvate-binding domains"/>
    <property type="match status" value="1"/>
</dbReference>
<dbReference type="InterPro" id="IPR039556">
    <property type="entry name" value="ICL/PEPM"/>
</dbReference>
<name>A0A7W6H8S3_9HYPH</name>
<keyword evidence="1" id="KW-0456">Lyase</keyword>
<sequence>MTAIIAKADEFRHLHVRSEPIVLYNVWDAGSAAAVARSGAKAIATGSWSVAAAQGYGDGEEMPLDDVLTLVGRIVRSVDLPVTVDFEGGYAADPGLVTVNVRRLLALGAVGLNFEDQVVNGSGLYPVREQVERLKAVRRAADEAGVRAFINARTDVFLKADPGSDHAVLLDEALLREKAYAEAGADGFFVPGLVDPSLLQTLCERVTLPINVMASDEPERVREFARLGVSRISLGPAPYVAMAAELERRAGSVAGHP</sequence>
<dbReference type="CDD" id="cd00377">
    <property type="entry name" value="ICL_PEPM"/>
    <property type="match status" value="1"/>
</dbReference>
<evidence type="ECO:0000313" key="1">
    <source>
        <dbReference type="EMBL" id="MBB4000714.1"/>
    </source>
</evidence>
<keyword evidence="2" id="KW-1185">Reference proteome</keyword>
<comment type="caution">
    <text evidence="1">The sequence shown here is derived from an EMBL/GenBank/DDBJ whole genome shotgun (WGS) entry which is preliminary data.</text>
</comment>
<dbReference type="Pfam" id="PF13714">
    <property type="entry name" value="PEP_mutase"/>
    <property type="match status" value="1"/>
</dbReference>
<dbReference type="RefSeq" id="WP_183202701.1">
    <property type="nucleotide sequence ID" value="NZ_JACIEK010000027.1"/>
</dbReference>
<dbReference type="InterPro" id="IPR040442">
    <property type="entry name" value="Pyrv_kinase-like_dom_sf"/>
</dbReference>
<dbReference type="PANTHER" id="PTHR42905">
    <property type="entry name" value="PHOSPHOENOLPYRUVATE CARBOXYLASE"/>
    <property type="match status" value="1"/>
</dbReference>
<evidence type="ECO:0000313" key="2">
    <source>
        <dbReference type="Proteomes" id="UP000542776"/>
    </source>
</evidence>
<gene>
    <name evidence="1" type="ORF">GGR04_004594</name>
</gene>
<organism evidence="1 2">
    <name type="scientific">Aureimonas pseudogalii</name>
    <dbReference type="NCBI Taxonomy" id="1744844"/>
    <lineage>
        <taxon>Bacteria</taxon>
        <taxon>Pseudomonadati</taxon>
        <taxon>Pseudomonadota</taxon>
        <taxon>Alphaproteobacteria</taxon>
        <taxon>Hyphomicrobiales</taxon>
        <taxon>Aurantimonadaceae</taxon>
        <taxon>Aureimonas</taxon>
    </lineage>
</organism>
<dbReference type="EMBL" id="JACIEK010000027">
    <property type="protein sequence ID" value="MBB4000714.1"/>
    <property type="molecule type" value="Genomic_DNA"/>
</dbReference>
<reference evidence="1 2" key="1">
    <citation type="submission" date="2020-08" db="EMBL/GenBank/DDBJ databases">
        <title>Genomic Encyclopedia of Type Strains, Phase IV (KMG-IV): sequencing the most valuable type-strain genomes for metagenomic binning, comparative biology and taxonomic classification.</title>
        <authorList>
            <person name="Goeker M."/>
        </authorList>
    </citation>
    <scope>NUCLEOTIDE SEQUENCE [LARGE SCALE GENOMIC DNA]</scope>
    <source>
        <strain evidence="1 2">DSM 102238</strain>
    </source>
</reference>
<dbReference type="InterPro" id="IPR015813">
    <property type="entry name" value="Pyrv/PenolPyrv_kinase-like_dom"/>
</dbReference>
<proteinExistence type="predicted"/>
<dbReference type="Proteomes" id="UP000542776">
    <property type="component" value="Unassembled WGS sequence"/>
</dbReference>
<accession>A0A7W6H8S3</accession>
<dbReference type="GO" id="GO:0016829">
    <property type="term" value="F:lyase activity"/>
    <property type="evidence" value="ECO:0007669"/>
    <property type="project" value="UniProtKB-KW"/>
</dbReference>
<dbReference type="AlphaFoldDB" id="A0A7W6H8S3"/>